<dbReference type="Proteomes" id="UP000006334">
    <property type="component" value="Unassembled WGS sequence"/>
</dbReference>
<protein>
    <recommendedName>
        <fullName evidence="4">DUF3301 domain-containing protein</fullName>
    </recommendedName>
</protein>
<dbReference type="eggNOG" id="ENOG50333AT">
    <property type="taxonomic scope" value="Bacteria"/>
</dbReference>
<comment type="caution">
    <text evidence="2">The sequence shown here is derived from an EMBL/GenBank/DDBJ whole genome shotgun (WGS) entry which is preliminary data.</text>
</comment>
<keyword evidence="1" id="KW-1133">Transmembrane helix</keyword>
<dbReference type="Pfam" id="PF11743">
    <property type="entry name" value="DUF3301"/>
    <property type="match status" value="1"/>
</dbReference>
<dbReference type="EMBL" id="BAEN01000036">
    <property type="protein sequence ID" value="GAC14348.1"/>
    <property type="molecule type" value="Genomic_DNA"/>
</dbReference>
<gene>
    <name evidence="2" type="ORF">GLIP_1715</name>
</gene>
<dbReference type="RefSeq" id="WP_008844164.1">
    <property type="nucleotide sequence ID" value="NZ_BAEN01000036.1"/>
</dbReference>
<keyword evidence="1" id="KW-0472">Membrane</keyword>
<organism evidence="2 3">
    <name type="scientific">Aliiglaciecola lipolytica E3</name>
    <dbReference type="NCBI Taxonomy" id="1127673"/>
    <lineage>
        <taxon>Bacteria</taxon>
        <taxon>Pseudomonadati</taxon>
        <taxon>Pseudomonadota</taxon>
        <taxon>Gammaproteobacteria</taxon>
        <taxon>Alteromonadales</taxon>
        <taxon>Alteromonadaceae</taxon>
        <taxon>Aliiglaciecola</taxon>
    </lineage>
</organism>
<feature type="transmembrane region" description="Helical" evidence="1">
    <location>
        <begin position="6"/>
        <end position="22"/>
    </location>
</feature>
<keyword evidence="3" id="KW-1185">Reference proteome</keyword>
<accession>K6YCK4</accession>
<dbReference type="STRING" id="1127673.GLIP_1715"/>
<proteinExistence type="predicted"/>
<evidence type="ECO:0008006" key="4">
    <source>
        <dbReference type="Google" id="ProtNLM"/>
    </source>
</evidence>
<dbReference type="InterPro" id="IPR021732">
    <property type="entry name" value="DUF3301"/>
</dbReference>
<dbReference type="AlphaFoldDB" id="K6YCK4"/>
<evidence type="ECO:0000256" key="1">
    <source>
        <dbReference type="SAM" id="Phobius"/>
    </source>
</evidence>
<reference evidence="2 3" key="1">
    <citation type="journal article" date="2017" name="Antonie Van Leeuwenhoek">
        <title>Rhizobium rhizosphaerae sp. nov., a novel species isolated from rice rhizosphere.</title>
        <authorList>
            <person name="Zhao J.J."/>
            <person name="Zhang J."/>
            <person name="Zhang R.J."/>
            <person name="Zhang C.W."/>
            <person name="Yin H.Q."/>
            <person name="Zhang X.X."/>
        </authorList>
    </citation>
    <scope>NUCLEOTIDE SEQUENCE [LARGE SCALE GENOMIC DNA]</scope>
    <source>
        <strain evidence="2 3">E3</strain>
    </source>
</reference>
<keyword evidence="1" id="KW-0812">Transmembrane</keyword>
<name>K6YCK4_9ALTE</name>
<evidence type="ECO:0000313" key="2">
    <source>
        <dbReference type="EMBL" id="GAC14348.1"/>
    </source>
</evidence>
<evidence type="ECO:0000313" key="3">
    <source>
        <dbReference type="Proteomes" id="UP000006334"/>
    </source>
</evidence>
<sequence>MNINLTDILVLFIIAAIMFQFWRIRAISEQAKVYLENYCELNGLQLISIARSKTRVILFKAKLDWYTEFSFEFSSTGEERYLGTLKMRGLSVENVDVPAYRIS</sequence>